<organism evidence="8 9">
    <name type="scientific">Syphacia muris</name>
    <dbReference type="NCBI Taxonomy" id="451379"/>
    <lineage>
        <taxon>Eukaryota</taxon>
        <taxon>Metazoa</taxon>
        <taxon>Ecdysozoa</taxon>
        <taxon>Nematoda</taxon>
        <taxon>Chromadorea</taxon>
        <taxon>Rhabditida</taxon>
        <taxon>Spirurina</taxon>
        <taxon>Oxyuridomorpha</taxon>
        <taxon>Oxyuroidea</taxon>
        <taxon>Oxyuridae</taxon>
        <taxon>Syphacia</taxon>
    </lineage>
</organism>
<name>A0A0N5B073_9BILA</name>
<keyword evidence="4" id="KW-0853">WD repeat</keyword>
<dbReference type="GO" id="GO:0003723">
    <property type="term" value="F:RNA binding"/>
    <property type="evidence" value="ECO:0007669"/>
    <property type="project" value="InterPro"/>
</dbReference>
<keyword evidence="8" id="KW-1185">Reference proteome</keyword>
<dbReference type="STRING" id="451379.A0A0N5B073"/>
<dbReference type="SUPFAM" id="SSF50978">
    <property type="entry name" value="WD40 repeat-like"/>
    <property type="match status" value="1"/>
</dbReference>
<keyword evidence="5" id="KW-0677">Repeat</keyword>
<dbReference type="GO" id="GO:0032040">
    <property type="term" value="C:small-subunit processome"/>
    <property type="evidence" value="ECO:0007669"/>
    <property type="project" value="InterPro"/>
</dbReference>
<evidence type="ECO:0000313" key="8">
    <source>
        <dbReference type="Proteomes" id="UP000046393"/>
    </source>
</evidence>
<dbReference type="WBParaSite" id="SMUV_0001066801-mRNA-1">
    <property type="protein sequence ID" value="SMUV_0001066801-mRNA-1"/>
    <property type="gene ID" value="SMUV_0001066801"/>
</dbReference>
<dbReference type="PANTHER" id="PTHR44215:SF1">
    <property type="entry name" value="WD REPEAT-CONTAINING PROTEIN 75"/>
    <property type="match status" value="1"/>
</dbReference>
<dbReference type="Proteomes" id="UP000046393">
    <property type="component" value="Unplaced"/>
</dbReference>
<protein>
    <submittedName>
        <fullName evidence="9">WD_REPEATS_REGION domain-containing protein</fullName>
    </submittedName>
</protein>
<evidence type="ECO:0000313" key="9">
    <source>
        <dbReference type="WBParaSite" id="SMUV_0001066801-mRNA-1"/>
    </source>
</evidence>
<reference evidence="9" key="1">
    <citation type="submission" date="2017-02" db="UniProtKB">
        <authorList>
            <consortium name="WormBaseParasite"/>
        </authorList>
    </citation>
    <scope>IDENTIFICATION</scope>
</reference>
<sequence>MVFVYFFHEGVQKKYEYIGKMKGVKDEQAFFVVAAACNDTVAAAMELGRVFIWDKISKCNMRIPTRTLHWHRCAPSMIITPFGALLSGGKESTLVKYSLTPSLLPHLQANILTIGLSEDGSIASILLDDNSVHFVLLASMTVMSSAKALHSRRNGLPTSLLSLVPDPLHPEDVIISGYPGRLHWINVNSGITTETVGIILSPFKYFSHLFLWYFLKLLLICCYFL</sequence>
<dbReference type="AlphaFoldDB" id="A0A0N5B073"/>
<dbReference type="PANTHER" id="PTHR44215">
    <property type="entry name" value="WD REPEAT-CONTAINING PROTEIN 75"/>
    <property type="match status" value="1"/>
</dbReference>
<evidence type="ECO:0000256" key="5">
    <source>
        <dbReference type="ARBA" id="ARBA00022737"/>
    </source>
</evidence>
<dbReference type="InterPro" id="IPR053826">
    <property type="entry name" value="WDR75"/>
</dbReference>
<dbReference type="GO" id="GO:2000234">
    <property type="term" value="P:positive regulation of rRNA processing"/>
    <property type="evidence" value="ECO:0007669"/>
    <property type="project" value="TreeGrafter"/>
</dbReference>
<proteinExistence type="predicted"/>
<evidence type="ECO:0000256" key="2">
    <source>
        <dbReference type="ARBA" id="ARBA00022517"/>
    </source>
</evidence>
<keyword evidence="3" id="KW-0698">rRNA processing</keyword>
<evidence type="ECO:0000256" key="3">
    <source>
        <dbReference type="ARBA" id="ARBA00022552"/>
    </source>
</evidence>
<accession>A0A0N5B073</accession>
<dbReference type="InterPro" id="IPR036322">
    <property type="entry name" value="WD40_repeat_dom_sf"/>
</dbReference>
<evidence type="ECO:0000256" key="7">
    <source>
        <dbReference type="ARBA" id="ARBA00023242"/>
    </source>
</evidence>
<evidence type="ECO:0000256" key="4">
    <source>
        <dbReference type="ARBA" id="ARBA00022574"/>
    </source>
</evidence>
<dbReference type="GO" id="GO:0006364">
    <property type="term" value="P:rRNA processing"/>
    <property type="evidence" value="ECO:0007669"/>
    <property type="project" value="UniProtKB-KW"/>
</dbReference>
<evidence type="ECO:0000256" key="1">
    <source>
        <dbReference type="ARBA" id="ARBA00004604"/>
    </source>
</evidence>
<keyword evidence="6" id="KW-0804">Transcription</keyword>
<dbReference type="GO" id="GO:0045943">
    <property type="term" value="P:positive regulation of transcription by RNA polymerase I"/>
    <property type="evidence" value="ECO:0007669"/>
    <property type="project" value="InterPro"/>
</dbReference>
<keyword evidence="7" id="KW-0539">Nucleus</keyword>
<keyword evidence="2" id="KW-0690">Ribosome biogenesis</keyword>
<evidence type="ECO:0000256" key="6">
    <source>
        <dbReference type="ARBA" id="ARBA00023163"/>
    </source>
</evidence>
<comment type="subcellular location">
    <subcellularLocation>
        <location evidence="1">Nucleus</location>
        <location evidence="1">Nucleolus</location>
    </subcellularLocation>
</comment>